<sequence>MLDVRRLRLLRELAHRGTIAAVAEALAFTPSAVSQQLTALEKEAGVVLLERTGRRVQLTPAALRLVGHAEAVLARLERAEAELAGARRGPAGPLRIGTFPSAARVVIPPALAALAAAHPELEPMVAEVDPAGVADLLRSGELDIALVHDYDFVPAEPDPGIARRPLFAEAMHLAAPAPGRAALADYRDHPWIVATHGTLCHAMAVRACQAAGYTPRIRHRADDFDTVLALVAAGQGVAMVPDLALLAPPPGVHLHRLPMSRRTSIAFRQGAGEHPATAAFTLAVTSALPNDLRCSRNS</sequence>
<dbReference type="OrthoDB" id="4131546at2"/>
<dbReference type="Pfam" id="PF00126">
    <property type="entry name" value="HTH_1"/>
    <property type="match status" value="1"/>
</dbReference>
<comment type="caution">
    <text evidence="6">The sequence shown here is derived from an EMBL/GenBank/DDBJ whole genome shotgun (WGS) entry which is preliminary data.</text>
</comment>
<dbReference type="Proteomes" id="UP000317940">
    <property type="component" value="Unassembled WGS sequence"/>
</dbReference>
<keyword evidence="4" id="KW-0804">Transcription</keyword>
<dbReference type="PANTHER" id="PTHR30346:SF29">
    <property type="entry name" value="LYSR SUBSTRATE-BINDING"/>
    <property type="match status" value="1"/>
</dbReference>
<evidence type="ECO:0000256" key="3">
    <source>
        <dbReference type="ARBA" id="ARBA00023125"/>
    </source>
</evidence>
<dbReference type="PROSITE" id="PS50931">
    <property type="entry name" value="HTH_LYSR"/>
    <property type="match status" value="1"/>
</dbReference>
<dbReference type="InterPro" id="IPR005119">
    <property type="entry name" value="LysR_subst-bd"/>
</dbReference>
<reference evidence="6 7" key="1">
    <citation type="submission" date="2019-06" db="EMBL/GenBank/DDBJ databases">
        <title>Sequencing the genomes of 1000 actinobacteria strains.</title>
        <authorList>
            <person name="Klenk H.-P."/>
        </authorList>
    </citation>
    <scope>NUCLEOTIDE SEQUENCE [LARGE SCALE GENOMIC DNA]</scope>
    <source>
        <strain evidence="6 7">DSM 44826</strain>
    </source>
</reference>
<dbReference type="PANTHER" id="PTHR30346">
    <property type="entry name" value="TRANSCRIPTIONAL DUAL REGULATOR HCAR-RELATED"/>
    <property type="match status" value="1"/>
</dbReference>
<dbReference type="SUPFAM" id="SSF46785">
    <property type="entry name" value="Winged helix' DNA-binding domain"/>
    <property type="match status" value="1"/>
</dbReference>
<dbReference type="InterPro" id="IPR036388">
    <property type="entry name" value="WH-like_DNA-bd_sf"/>
</dbReference>
<keyword evidence="7" id="KW-1185">Reference proteome</keyword>
<keyword evidence="2" id="KW-0805">Transcription regulation</keyword>
<dbReference type="RefSeq" id="WP_145906581.1">
    <property type="nucleotide sequence ID" value="NZ_BAAAMZ010000014.1"/>
</dbReference>
<evidence type="ECO:0000313" key="7">
    <source>
        <dbReference type="Proteomes" id="UP000317940"/>
    </source>
</evidence>
<gene>
    <name evidence="6" type="ORF">FHX73_114364</name>
</gene>
<accession>A0A561UM92</accession>
<organism evidence="6 7">
    <name type="scientific">Kitasatospora viridis</name>
    <dbReference type="NCBI Taxonomy" id="281105"/>
    <lineage>
        <taxon>Bacteria</taxon>
        <taxon>Bacillati</taxon>
        <taxon>Actinomycetota</taxon>
        <taxon>Actinomycetes</taxon>
        <taxon>Kitasatosporales</taxon>
        <taxon>Streptomycetaceae</taxon>
        <taxon>Kitasatospora</taxon>
    </lineage>
</organism>
<dbReference type="SUPFAM" id="SSF53850">
    <property type="entry name" value="Periplasmic binding protein-like II"/>
    <property type="match status" value="1"/>
</dbReference>
<name>A0A561UM92_9ACTN</name>
<dbReference type="InterPro" id="IPR036390">
    <property type="entry name" value="WH_DNA-bd_sf"/>
</dbReference>
<dbReference type="InterPro" id="IPR000847">
    <property type="entry name" value="LysR_HTH_N"/>
</dbReference>
<dbReference type="GO" id="GO:0032993">
    <property type="term" value="C:protein-DNA complex"/>
    <property type="evidence" value="ECO:0007669"/>
    <property type="project" value="TreeGrafter"/>
</dbReference>
<dbReference type="Gene3D" id="3.40.190.10">
    <property type="entry name" value="Periplasmic binding protein-like II"/>
    <property type="match status" value="2"/>
</dbReference>
<dbReference type="Pfam" id="PF03466">
    <property type="entry name" value="LysR_substrate"/>
    <property type="match status" value="1"/>
</dbReference>
<evidence type="ECO:0000313" key="6">
    <source>
        <dbReference type="EMBL" id="TWG00485.1"/>
    </source>
</evidence>
<dbReference type="CDD" id="cd08423">
    <property type="entry name" value="PBP2_LTTR_like_6"/>
    <property type="match status" value="1"/>
</dbReference>
<dbReference type="EMBL" id="VIWT01000001">
    <property type="protein sequence ID" value="TWG00485.1"/>
    <property type="molecule type" value="Genomic_DNA"/>
</dbReference>
<evidence type="ECO:0000256" key="1">
    <source>
        <dbReference type="ARBA" id="ARBA00009437"/>
    </source>
</evidence>
<proteinExistence type="inferred from homology"/>
<feature type="domain" description="HTH lysR-type" evidence="5">
    <location>
        <begin position="2"/>
        <end position="59"/>
    </location>
</feature>
<evidence type="ECO:0000256" key="4">
    <source>
        <dbReference type="ARBA" id="ARBA00023163"/>
    </source>
</evidence>
<dbReference type="GO" id="GO:0003677">
    <property type="term" value="F:DNA binding"/>
    <property type="evidence" value="ECO:0007669"/>
    <property type="project" value="UniProtKB-KW"/>
</dbReference>
<dbReference type="Gene3D" id="1.10.10.10">
    <property type="entry name" value="Winged helix-like DNA-binding domain superfamily/Winged helix DNA-binding domain"/>
    <property type="match status" value="1"/>
</dbReference>
<comment type="similarity">
    <text evidence="1">Belongs to the LysR transcriptional regulatory family.</text>
</comment>
<protein>
    <submittedName>
        <fullName evidence="6">DNA-binding transcriptional LysR family regulator</fullName>
    </submittedName>
</protein>
<evidence type="ECO:0000259" key="5">
    <source>
        <dbReference type="PROSITE" id="PS50931"/>
    </source>
</evidence>
<evidence type="ECO:0000256" key="2">
    <source>
        <dbReference type="ARBA" id="ARBA00023015"/>
    </source>
</evidence>
<keyword evidence="3 6" id="KW-0238">DNA-binding</keyword>
<dbReference type="GO" id="GO:0003700">
    <property type="term" value="F:DNA-binding transcription factor activity"/>
    <property type="evidence" value="ECO:0007669"/>
    <property type="project" value="InterPro"/>
</dbReference>
<dbReference type="AlphaFoldDB" id="A0A561UM92"/>